<feature type="transmembrane region" description="Helical" evidence="1">
    <location>
        <begin position="148"/>
        <end position="167"/>
    </location>
</feature>
<dbReference type="PANTHER" id="PTHR36832:SF2">
    <property type="entry name" value="INTEGRAL MEMBRANE PROTEIN"/>
    <property type="match status" value="1"/>
</dbReference>
<sequence>MHQYFFGIIFSYVIIALYMDRPQVAGYNVQDTLRYTWMMQAIIMVILPFGWNDLMQTIRTGDVVSDLSKPCDFYWYWFSREMGRNIYYIFFRGLPTYLAGMLLFHLGIPLNGQAWLAYLLILPIGAMLGIAYRYLYNVVAFWIIEARAMTTFSLTIAQFLTGSYIPLPLFPSWLRVIVDWLPFRGFMDLPVETFLGKITGGTLWFEVSRQLGWLLVLTLLVQSITHIAKQRVVAQGG</sequence>
<proteinExistence type="predicted"/>
<gene>
    <name evidence="2" type="ORF">KDI_55710</name>
</gene>
<dbReference type="AlphaFoldDB" id="A0A5A5TKL2"/>
<evidence type="ECO:0000313" key="2">
    <source>
        <dbReference type="EMBL" id="GCF12007.1"/>
    </source>
</evidence>
<keyword evidence="1" id="KW-0472">Membrane</keyword>
<dbReference type="EMBL" id="BIXY01000206">
    <property type="protein sequence ID" value="GCF12007.1"/>
    <property type="molecule type" value="Genomic_DNA"/>
</dbReference>
<evidence type="ECO:0000313" key="3">
    <source>
        <dbReference type="Proteomes" id="UP000322530"/>
    </source>
</evidence>
<protein>
    <submittedName>
        <fullName evidence="2">ABC transporter permease</fullName>
    </submittedName>
</protein>
<feature type="transmembrane region" description="Helical" evidence="1">
    <location>
        <begin position="86"/>
        <end position="108"/>
    </location>
</feature>
<dbReference type="Proteomes" id="UP000322530">
    <property type="component" value="Unassembled WGS sequence"/>
</dbReference>
<dbReference type="InterPro" id="IPR010390">
    <property type="entry name" value="ABC-2_transporter-like"/>
</dbReference>
<name>A0A5A5TKL2_9CHLR</name>
<feature type="transmembrane region" description="Helical" evidence="1">
    <location>
        <begin position="33"/>
        <end position="51"/>
    </location>
</feature>
<feature type="transmembrane region" description="Helical" evidence="1">
    <location>
        <begin position="114"/>
        <end position="136"/>
    </location>
</feature>
<dbReference type="PANTHER" id="PTHR36832">
    <property type="entry name" value="SLR1174 PROTEIN-RELATED"/>
    <property type="match status" value="1"/>
</dbReference>
<reference evidence="2 3" key="1">
    <citation type="submission" date="2019-01" db="EMBL/GenBank/DDBJ databases">
        <title>Draft genome sequence of Dictyobacter sp. Uno17.</title>
        <authorList>
            <person name="Wang C.M."/>
            <person name="Zheng Y."/>
            <person name="Sakai Y."/>
            <person name="Abe K."/>
            <person name="Yokota A."/>
            <person name="Yabe S."/>
        </authorList>
    </citation>
    <scope>NUCLEOTIDE SEQUENCE [LARGE SCALE GENOMIC DNA]</scope>
    <source>
        <strain evidence="2 3">Uno17</strain>
    </source>
</reference>
<organism evidence="2 3">
    <name type="scientific">Dictyobacter arantiisoli</name>
    <dbReference type="NCBI Taxonomy" id="2014874"/>
    <lineage>
        <taxon>Bacteria</taxon>
        <taxon>Bacillati</taxon>
        <taxon>Chloroflexota</taxon>
        <taxon>Ktedonobacteria</taxon>
        <taxon>Ktedonobacterales</taxon>
        <taxon>Dictyobacteraceae</taxon>
        <taxon>Dictyobacter</taxon>
    </lineage>
</organism>
<keyword evidence="1" id="KW-0812">Transmembrane</keyword>
<keyword evidence="3" id="KW-1185">Reference proteome</keyword>
<feature type="transmembrane region" description="Helical" evidence="1">
    <location>
        <begin position="5"/>
        <end position="21"/>
    </location>
</feature>
<feature type="transmembrane region" description="Helical" evidence="1">
    <location>
        <begin position="211"/>
        <end position="228"/>
    </location>
</feature>
<dbReference type="Pfam" id="PF06182">
    <property type="entry name" value="ABC2_membrane_6"/>
    <property type="match status" value="1"/>
</dbReference>
<comment type="caution">
    <text evidence="2">The sequence shown here is derived from an EMBL/GenBank/DDBJ whole genome shotgun (WGS) entry which is preliminary data.</text>
</comment>
<accession>A0A5A5TKL2</accession>
<dbReference type="RefSeq" id="WP_172632525.1">
    <property type="nucleotide sequence ID" value="NZ_BIXY01000206.1"/>
</dbReference>
<keyword evidence="1" id="KW-1133">Transmembrane helix</keyword>
<evidence type="ECO:0000256" key="1">
    <source>
        <dbReference type="SAM" id="Phobius"/>
    </source>
</evidence>